<dbReference type="EMBL" id="WLZY01000010">
    <property type="protein sequence ID" value="NDL60155.1"/>
    <property type="molecule type" value="Genomic_DNA"/>
</dbReference>
<feature type="coiled-coil region" evidence="1">
    <location>
        <begin position="72"/>
        <end position="99"/>
    </location>
</feature>
<evidence type="ECO:0000313" key="2">
    <source>
        <dbReference type="EMBL" id="NDL60155.1"/>
    </source>
</evidence>
<accession>A0A7K3MA06</accession>
<protein>
    <submittedName>
        <fullName evidence="2">Uncharacterized protein</fullName>
    </submittedName>
</protein>
<dbReference type="RefSeq" id="WP_162452860.1">
    <property type="nucleotide sequence ID" value="NZ_WLZY01000010.1"/>
</dbReference>
<reference evidence="2 3" key="1">
    <citation type="submission" date="2019-11" db="EMBL/GenBank/DDBJ databases">
        <authorList>
            <person name="Li X.-J."/>
            <person name="Feng X.-M."/>
        </authorList>
    </citation>
    <scope>NUCLEOTIDE SEQUENCE [LARGE SCALE GENOMIC DNA]</scope>
    <source>
        <strain evidence="2 3">XMNu-373</strain>
    </source>
</reference>
<dbReference type="Proteomes" id="UP000460435">
    <property type="component" value="Unassembled WGS sequence"/>
</dbReference>
<organism evidence="2 3">
    <name type="scientific">Phytoactinopolyspora mesophila</name>
    <dbReference type="NCBI Taxonomy" id="2650750"/>
    <lineage>
        <taxon>Bacteria</taxon>
        <taxon>Bacillati</taxon>
        <taxon>Actinomycetota</taxon>
        <taxon>Actinomycetes</taxon>
        <taxon>Jiangellales</taxon>
        <taxon>Jiangellaceae</taxon>
        <taxon>Phytoactinopolyspora</taxon>
    </lineage>
</organism>
<dbReference type="AlphaFoldDB" id="A0A7K3MA06"/>
<proteinExistence type="predicted"/>
<evidence type="ECO:0000313" key="3">
    <source>
        <dbReference type="Proteomes" id="UP000460435"/>
    </source>
</evidence>
<sequence length="131" mass="14420">MQHNPPAYTFTSTATRDGVFWMVQCDQYPSVRSKVRLLAQGVRHQRYAIAALLGVPEARISVDVRPILPACAEKHMARARELRADAARANRAAAEESRAAARALAEAQLSLRDIGTVLGISFQRAHQLINS</sequence>
<comment type="caution">
    <text evidence="2">The sequence shown here is derived from an EMBL/GenBank/DDBJ whole genome shotgun (WGS) entry which is preliminary data.</text>
</comment>
<keyword evidence="1" id="KW-0175">Coiled coil</keyword>
<evidence type="ECO:0000256" key="1">
    <source>
        <dbReference type="SAM" id="Coils"/>
    </source>
</evidence>
<keyword evidence="3" id="KW-1185">Reference proteome</keyword>
<gene>
    <name evidence="2" type="ORF">F7O44_24075</name>
</gene>
<name>A0A7K3MA06_9ACTN</name>